<evidence type="ECO:0000256" key="1">
    <source>
        <dbReference type="SAM" id="Phobius"/>
    </source>
</evidence>
<dbReference type="OrthoDB" id="5292533at2759"/>
<name>G9MSP6_HYPVG</name>
<dbReference type="HOGENOM" id="CLU_690905_0_0_1"/>
<dbReference type="GeneID" id="25791560"/>
<dbReference type="RefSeq" id="XP_013956434.1">
    <property type="nucleotide sequence ID" value="XM_014100959.1"/>
</dbReference>
<dbReference type="AlphaFoldDB" id="G9MSP6"/>
<dbReference type="eggNOG" id="ENOG502T0B0">
    <property type="taxonomic scope" value="Eukaryota"/>
</dbReference>
<keyword evidence="3" id="KW-1185">Reference proteome</keyword>
<organism evidence="2 3">
    <name type="scientific">Hypocrea virens (strain Gv29-8 / FGSC 10586)</name>
    <name type="common">Gliocladium virens</name>
    <name type="synonym">Trichoderma virens</name>
    <dbReference type="NCBI Taxonomy" id="413071"/>
    <lineage>
        <taxon>Eukaryota</taxon>
        <taxon>Fungi</taxon>
        <taxon>Dikarya</taxon>
        <taxon>Ascomycota</taxon>
        <taxon>Pezizomycotina</taxon>
        <taxon>Sordariomycetes</taxon>
        <taxon>Hypocreomycetidae</taxon>
        <taxon>Hypocreales</taxon>
        <taxon>Hypocreaceae</taxon>
        <taxon>Trichoderma</taxon>
    </lineage>
</organism>
<sequence length="399" mass="45139">MSSLWSIIGVSFACFFGTIGFIWVICGSWKVKWFRDLVSSLCPRKCKSLTWRDIRSGRLVHSHKCGNCKKALEHGANMLPVLQHHPLPKCWEATVGEVFSSTTYTRGSITFNETSFPRSLDAPKRYLCVDVEVLLAFIFMVIPDATEEIVIKRLPGKVFDGSIVKLEEEEGNLIAHVKGTHRRYLTFEDCDGLVRSYPPWYRRTVKLNFPGANQEMNHPCFNDSSNVTRAGWVIAVAVTDVEPVPAYLDRPTFVEEIERGKVLLMGCRRTLIVLNRLKEMQIQASNLMAAIAQVELLLDKGPSIGSCVPEPAGQALSANEFCRLARVATEIFDTKPVDRLSTDAVKALETNADLIVYWANHGVHKVLTYRKQPGREIVWDERLRPGRKIYLQDCRLPMN</sequence>
<evidence type="ECO:0000313" key="2">
    <source>
        <dbReference type="EMBL" id="EHK22207.1"/>
    </source>
</evidence>
<accession>G9MSP6</accession>
<keyword evidence="1" id="KW-0812">Transmembrane</keyword>
<protein>
    <submittedName>
        <fullName evidence="2">Uncharacterized protein</fullName>
    </submittedName>
</protein>
<evidence type="ECO:0000313" key="3">
    <source>
        <dbReference type="Proteomes" id="UP000007115"/>
    </source>
</evidence>
<reference evidence="2 3" key="1">
    <citation type="journal article" date="2011" name="Genome Biol.">
        <title>Comparative genome sequence analysis underscores mycoparasitism as the ancestral life style of Trichoderma.</title>
        <authorList>
            <person name="Kubicek C.P."/>
            <person name="Herrera-Estrella A."/>
            <person name="Seidl-Seiboth V."/>
            <person name="Martinez D.A."/>
            <person name="Druzhinina I.S."/>
            <person name="Thon M."/>
            <person name="Zeilinger S."/>
            <person name="Casas-Flores S."/>
            <person name="Horwitz B.A."/>
            <person name="Mukherjee P.K."/>
            <person name="Mukherjee M."/>
            <person name="Kredics L."/>
            <person name="Alcaraz L.D."/>
            <person name="Aerts A."/>
            <person name="Antal Z."/>
            <person name="Atanasova L."/>
            <person name="Cervantes-Badillo M.G."/>
            <person name="Challacombe J."/>
            <person name="Chertkov O."/>
            <person name="McCluskey K."/>
            <person name="Coulpier F."/>
            <person name="Deshpande N."/>
            <person name="von Doehren H."/>
            <person name="Ebbole D.J."/>
            <person name="Esquivel-Naranjo E.U."/>
            <person name="Fekete E."/>
            <person name="Flipphi M."/>
            <person name="Glaser F."/>
            <person name="Gomez-Rodriguez E.Y."/>
            <person name="Gruber S."/>
            <person name="Han C."/>
            <person name="Henrissat B."/>
            <person name="Hermosa R."/>
            <person name="Hernandez-Onate M."/>
            <person name="Karaffa L."/>
            <person name="Kosti I."/>
            <person name="Le Crom S."/>
            <person name="Lindquist E."/>
            <person name="Lucas S."/>
            <person name="Luebeck M."/>
            <person name="Luebeck P.S."/>
            <person name="Margeot A."/>
            <person name="Metz B."/>
            <person name="Misra M."/>
            <person name="Nevalainen H."/>
            <person name="Omann M."/>
            <person name="Packer N."/>
            <person name="Perrone G."/>
            <person name="Uresti-Rivera E.E."/>
            <person name="Salamov A."/>
            <person name="Schmoll M."/>
            <person name="Seiboth B."/>
            <person name="Shapiro H."/>
            <person name="Sukno S."/>
            <person name="Tamayo-Ramos J.A."/>
            <person name="Tisch D."/>
            <person name="Wiest A."/>
            <person name="Wilkinson H.H."/>
            <person name="Zhang M."/>
            <person name="Coutinho P.M."/>
            <person name="Kenerley C.M."/>
            <person name="Monte E."/>
            <person name="Baker S.E."/>
            <person name="Grigoriev I.V."/>
        </authorList>
    </citation>
    <scope>NUCLEOTIDE SEQUENCE [LARGE SCALE GENOMIC DNA]</scope>
    <source>
        <strain evidence="3">Gv29-8 / FGSC 10586</strain>
    </source>
</reference>
<keyword evidence="1" id="KW-0472">Membrane</keyword>
<keyword evidence="1" id="KW-1133">Transmembrane helix</keyword>
<gene>
    <name evidence="2" type="ORF">TRIVIDRAFT_221491</name>
</gene>
<dbReference type="InParanoid" id="G9MSP6"/>
<proteinExistence type="predicted"/>
<dbReference type="VEuPathDB" id="FungiDB:TRIVIDRAFT_221491"/>
<comment type="caution">
    <text evidence="2">The sequence shown here is derived from an EMBL/GenBank/DDBJ whole genome shotgun (WGS) entry which is preliminary data.</text>
</comment>
<dbReference type="EMBL" id="ABDF02000006">
    <property type="protein sequence ID" value="EHK22207.1"/>
    <property type="molecule type" value="Genomic_DNA"/>
</dbReference>
<dbReference type="Proteomes" id="UP000007115">
    <property type="component" value="Unassembled WGS sequence"/>
</dbReference>
<feature type="transmembrane region" description="Helical" evidence="1">
    <location>
        <begin position="6"/>
        <end position="26"/>
    </location>
</feature>